<accession>A0AAV9JY47</accession>
<dbReference type="AlphaFoldDB" id="A0AAV9JY47"/>
<evidence type="ECO:0000259" key="1">
    <source>
        <dbReference type="Pfam" id="PF12680"/>
    </source>
</evidence>
<name>A0AAV9JY47_9PEZI</name>
<sequence length="145" mass="16351">MSAIESQKQTVKALFHALNTKDIDGVMAVRTPECTHAVRPKTMGGEVRTNEQHRAWLEQAMPMFGGFTMTLQREVHDAEKRECAVHATTKSGETPVGVYESEFMIFLHFTEDGTKIDSLVEMLDSAYSLEFLAKVQKWKALKSEV</sequence>
<dbReference type="Proteomes" id="UP001324427">
    <property type="component" value="Unassembled WGS sequence"/>
</dbReference>
<gene>
    <name evidence="2" type="ORF">LTR36_000057</name>
</gene>
<proteinExistence type="predicted"/>
<evidence type="ECO:0000313" key="3">
    <source>
        <dbReference type="Proteomes" id="UP001324427"/>
    </source>
</evidence>
<dbReference type="InterPro" id="IPR050977">
    <property type="entry name" value="Fungal_Meroterpenoid_Isomerase"/>
</dbReference>
<dbReference type="SUPFAM" id="SSF54427">
    <property type="entry name" value="NTF2-like"/>
    <property type="match status" value="1"/>
</dbReference>
<comment type="caution">
    <text evidence="2">The sequence shown here is derived from an EMBL/GenBank/DDBJ whole genome shotgun (WGS) entry which is preliminary data.</text>
</comment>
<feature type="domain" description="SnoaL-like" evidence="1">
    <location>
        <begin position="11"/>
        <end position="113"/>
    </location>
</feature>
<keyword evidence="3" id="KW-1185">Reference proteome</keyword>
<dbReference type="PANTHER" id="PTHR39598:SF1">
    <property type="entry name" value="AUSTINOID BIOSYNTHESIS CLUSTERS PROTEIN F-RELATED"/>
    <property type="match status" value="1"/>
</dbReference>
<dbReference type="EMBL" id="JAVFHQ010000001">
    <property type="protein sequence ID" value="KAK4550478.1"/>
    <property type="molecule type" value="Genomic_DNA"/>
</dbReference>
<evidence type="ECO:0000313" key="2">
    <source>
        <dbReference type="EMBL" id="KAK4550478.1"/>
    </source>
</evidence>
<organism evidence="2 3">
    <name type="scientific">Oleoguttula mirabilis</name>
    <dbReference type="NCBI Taxonomy" id="1507867"/>
    <lineage>
        <taxon>Eukaryota</taxon>
        <taxon>Fungi</taxon>
        <taxon>Dikarya</taxon>
        <taxon>Ascomycota</taxon>
        <taxon>Pezizomycotina</taxon>
        <taxon>Dothideomycetes</taxon>
        <taxon>Dothideomycetidae</taxon>
        <taxon>Mycosphaerellales</taxon>
        <taxon>Teratosphaeriaceae</taxon>
        <taxon>Oleoguttula</taxon>
    </lineage>
</organism>
<dbReference type="PANTHER" id="PTHR39598">
    <property type="entry name" value="AUSTINOL SYNTHESIS PROTEIN F-RELATED"/>
    <property type="match status" value="1"/>
</dbReference>
<dbReference type="Gene3D" id="3.10.450.50">
    <property type="match status" value="1"/>
</dbReference>
<dbReference type="Pfam" id="PF12680">
    <property type="entry name" value="SnoaL_2"/>
    <property type="match status" value="1"/>
</dbReference>
<protein>
    <recommendedName>
        <fullName evidence="1">SnoaL-like domain-containing protein</fullName>
    </recommendedName>
</protein>
<reference evidence="2 3" key="1">
    <citation type="submission" date="2021-11" db="EMBL/GenBank/DDBJ databases">
        <title>Black yeast isolated from Biological Soil Crust.</title>
        <authorList>
            <person name="Kurbessoian T."/>
        </authorList>
    </citation>
    <scope>NUCLEOTIDE SEQUENCE [LARGE SCALE GENOMIC DNA]</scope>
    <source>
        <strain evidence="2 3">CCFEE 5522</strain>
    </source>
</reference>
<dbReference type="InterPro" id="IPR032710">
    <property type="entry name" value="NTF2-like_dom_sf"/>
</dbReference>
<dbReference type="InterPro" id="IPR037401">
    <property type="entry name" value="SnoaL-like"/>
</dbReference>